<comment type="caution">
    <text evidence="2">The sequence shown here is derived from an EMBL/GenBank/DDBJ whole genome shotgun (WGS) entry which is preliminary data.</text>
</comment>
<protein>
    <recommendedName>
        <fullName evidence="4">Secreted protein</fullName>
    </recommendedName>
</protein>
<name>A0AAV4WQF5_9ARAC</name>
<sequence length="125" mass="13780">MFSCRLVCVSFGSVHALVSSSKPTPPRTTSLLTPTISRLKLFFSPSKVSICVRSTSGEGGPHELVCQQTEAPTKSEAHSFFHYALLRKTKGKDRTFCLSDLCGEKTRAVILDLGVLPLTRSMWEF</sequence>
<feature type="signal peptide" evidence="1">
    <location>
        <begin position="1"/>
        <end position="16"/>
    </location>
</feature>
<keyword evidence="3" id="KW-1185">Reference proteome</keyword>
<evidence type="ECO:0000256" key="1">
    <source>
        <dbReference type="SAM" id="SignalP"/>
    </source>
</evidence>
<feature type="chain" id="PRO_5043831405" description="Secreted protein" evidence="1">
    <location>
        <begin position="17"/>
        <end position="125"/>
    </location>
</feature>
<gene>
    <name evidence="2" type="ORF">CDAR_581021</name>
</gene>
<accession>A0AAV4WQF5</accession>
<evidence type="ECO:0000313" key="3">
    <source>
        <dbReference type="Proteomes" id="UP001054837"/>
    </source>
</evidence>
<organism evidence="2 3">
    <name type="scientific">Caerostris darwini</name>
    <dbReference type="NCBI Taxonomy" id="1538125"/>
    <lineage>
        <taxon>Eukaryota</taxon>
        <taxon>Metazoa</taxon>
        <taxon>Ecdysozoa</taxon>
        <taxon>Arthropoda</taxon>
        <taxon>Chelicerata</taxon>
        <taxon>Arachnida</taxon>
        <taxon>Araneae</taxon>
        <taxon>Araneomorphae</taxon>
        <taxon>Entelegynae</taxon>
        <taxon>Araneoidea</taxon>
        <taxon>Araneidae</taxon>
        <taxon>Caerostris</taxon>
    </lineage>
</organism>
<proteinExistence type="predicted"/>
<reference evidence="2 3" key="1">
    <citation type="submission" date="2021-06" db="EMBL/GenBank/DDBJ databases">
        <title>Caerostris darwini draft genome.</title>
        <authorList>
            <person name="Kono N."/>
            <person name="Arakawa K."/>
        </authorList>
    </citation>
    <scope>NUCLEOTIDE SEQUENCE [LARGE SCALE GENOMIC DNA]</scope>
</reference>
<evidence type="ECO:0008006" key="4">
    <source>
        <dbReference type="Google" id="ProtNLM"/>
    </source>
</evidence>
<evidence type="ECO:0000313" key="2">
    <source>
        <dbReference type="EMBL" id="GIY85161.1"/>
    </source>
</evidence>
<dbReference type="AlphaFoldDB" id="A0AAV4WQF5"/>
<dbReference type="EMBL" id="BPLQ01015014">
    <property type="protein sequence ID" value="GIY85161.1"/>
    <property type="molecule type" value="Genomic_DNA"/>
</dbReference>
<keyword evidence="1" id="KW-0732">Signal</keyword>
<dbReference type="Proteomes" id="UP001054837">
    <property type="component" value="Unassembled WGS sequence"/>
</dbReference>